<sequence length="376" mass="40127">MDAQQLIEMIHPIVDDGEVPGAVVGVVHHGHTSVAGVGHTEPGGATAMTADAVMRISSNTKPMVASVALLLVQDGVLHLDDLVEEFVPELTGRRVLRQLDGPIQDTVPVQRSMTIEDLLTMRMGFGFVFESACPAVEAAAAAGLGFGPPDPSTPFSPDEWVDRFARLPLLEQPGMVWRYELAFGVLGVVLARVTGKSLDVVMRERLFTPLGMTQTGFLAPPQHLVPAFAQSENGLVLFDSAFESRWSTPQAFPDARSGLVSTVGDLLQFTRMLLEDGGGLLSPESVAVMTSDHLTAEQRSGPSAQAFLDGGGWGYGVGVTDGKCGRRYGWGGGLGTLWYSWPEHDTAVILMTQVLPPSTELFDAFTNAVEATLNPS</sequence>
<proteinExistence type="predicted"/>
<comment type="caution">
    <text evidence="2">The sequence shown here is derived from an EMBL/GenBank/DDBJ whole genome shotgun (WGS) entry which is preliminary data.</text>
</comment>
<keyword evidence="2" id="KW-0378">Hydrolase</keyword>
<dbReference type="InterPro" id="IPR050789">
    <property type="entry name" value="Diverse_Enzym_Activities"/>
</dbReference>
<dbReference type="SUPFAM" id="SSF56601">
    <property type="entry name" value="beta-lactamase/transpeptidase-like"/>
    <property type="match status" value="1"/>
</dbReference>
<protein>
    <submittedName>
        <fullName evidence="2">Serine hydrolase domain-containing protein</fullName>
        <ecNumber evidence="2">3.-.-.-</ecNumber>
    </submittedName>
</protein>
<dbReference type="Pfam" id="PF00144">
    <property type="entry name" value="Beta-lactamase"/>
    <property type="match status" value="1"/>
</dbReference>
<accession>A0ABW4Q6X7</accession>
<dbReference type="EC" id="3.-.-.-" evidence="2"/>
<keyword evidence="3" id="KW-1185">Reference proteome</keyword>
<dbReference type="InterPro" id="IPR001466">
    <property type="entry name" value="Beta-lactam-related"/>
</dbReference>
<dbReference type="RefSeq" id="WP_343879220.1">
    <property type="nucleotide sequence ID" value="NZ_BAAAIJ010000033.1"/>
</dbReference>
<dbReference type="Proteomes" id="UP001597307">
    <property type="component" value="Unassembled WGS sequence"/>
</dbReference>
<dbReference type="GO" id="GO:0016787">
    <property type="term" value="F:hydrolase activity"/>
    <property type="evidence" value="ECO:0007669"/>
    <property type="project" value="UniProtKB-KW"/>
</dbReference>
<evidence type="ECO:0000259" key="1">
    <source>
        <dbReference type="Pfam" id="PF00144"/>
    </source>
</evidence>
<dbReference type="PANTHER" id="PTHR43283">
    <property type="entry name" value="BETA-LACTAMASE-RELATED"/>
    <property type="match status" value="1"/>
</dbReference>
<feature type="domain" description="Beta-lactamase-related" evidence="1">
    <location>
        <begin position="8"/>
        <end position="370"/>
    </location>
</feature>
<dbReference type="InterPro" id="IPR012338">
    <property type="entry name" value="Beta-lactam/transpept-like"/>
</dbReference>
<dbReference type="PANTHER" id="PTHR43283:SF3">
    <property type="entry name" value="BETA-LACTAMASE FAMILY PROTEIN (AFU_ORTHOLOGUE AFUA_5G07500)"/>
    <property type="match status" value="1"/>
</dbReference>
<evidence type="ECO:0000313" key="2">
    <source>
        <dbReference type="EMBL" id="MFD1846465.1"/>
    </source>
</evidence>
<reference evidence="3" key="1">
    <citation type="journal article" date="2019" name="Int. J. Syst. Evol. Microbiol.">
        <title>The Global Catalogue of Microorganisms (GCM) 10K type strain sequencing project: providing services to taxonomists for standard genome sequencing and annotation.</title>
        <authorList>
            <consortium name="The Broad Institute Genomics Platform"/>
            <consortium name="The Broad Institute Genome Sequencing Center for Infectious Disease"/>
            <person name="Wu L."/>
            <person name="Ma J."/>
        </authorList>
    </citation>
    <scope>NUCLEOTIDE SEQUENCE [LARGE SCALE GENOMIC DNA]</scope>
    <source>
        <strain evidence="3">JCM 11496</strain>
    </source>
</reference>
<organism evidence="2 3">
    <name type="scientific">Arthrobacter flavus</name>
    <dbReference type="NCBI Taxonomy" id="95172"/>
    <lineage>
        <taxon>Bacteria</taxon>
        <taxon>Bacillati</taxon>
        <taxon>Actinomycetota</taxon>
        <taxon>Actinomycetes</taxon>
        <taxon>Micrococcales</taxon>
        <taxon>Micrococcaceae</taxon>
        <taxon>Arthrobacter</taxon>
    </lineage>
</organism>
<dbReference type="EMBL" id="JBHUGA010000015">
    <property type="protein sequence ID" value="MFD1846465.1"/>
    <property type="molecule type" value="Genomic_DNA"/>
</dbReference>
<name>A0ABW4Q6X7_9MICC</name>
<dbReference type="Gene3D" id="3.40.710.10">
    <property type="entry name" value="DD-peptidase/beta-lactamase superfamily"/>
    <property type="match status" value="1"/>
</dbReference>
<gene>
    <name evidence="2" type="ORF">ACFSFX_07630</name>
</gene>
<evidence type="ECO:0000313" key="3">
    <source>
        <dbReference type="Proteomes" id="UP001597307"/>
    </source>
</evidence>